<protein>
    <submittedName>
        <fullName evidence="6">Amino acid/polyamine transporter I</fullName>
    </submittedName>
</protein>
<comment type="caution">
    <text evidence="6">The sequence shown here is derived from an EMBL/GenBank/DDBJ whole genome shotgun (WGS) entry which is preliminary data.</text>
</comment>
<feature type="transmembrane region" description="Helical" evidence="5">
    <location>
        <begin position="176"/>
        <end position="196"/>
    </location>
</feature>
<dbReference type="InterPro" id="IPR002293">
    <property type="entry name" value="AA/rel_permease1"/>
</dbReference>
<keyword evidence="7" id="KW-1185">Reference proteome</keyword>
<feature type="transmembrane region" description="Helical" evidence="5">
    <location>
        <begin position="524"/>
        <end position="545"/>
    </location>
</feature>
<dbReference type="InterPro" id="IPR050598">
    <property type="entry name" value="AminoAcid_Transporter"/>
</dbReference>
<feature type="transmembrane region" description="Helical" evidence="5">
    <location>
        <begin position="287"/>
        <end position="311"/>
    </location>
</feature>
<evidence type="ECO:0000256" key="1">
    <source>
        <dbReference type="ARBA" id="ARBA00004141"/>
    </source>
</evidence>
<dbReference type="AlphaFoldDB" id="A0AA40BRB0"/>
<dbReference type="PIRSF" id="PIRSF006060">
    <property type="entry name" value="AA_transporter"/>
    <property type="match status" value="1"/>
</dbReference>
<dbReference type="EMBL" id="JAUKUD010000007">
    <property type="protein sequence ID" value="KAK0738795.1"/>
    <property type="molecule type" value="Genomic_DNA"/>
</dbReference>
<dbReference type="Gene3D" id="1.20.1740.10">
    <property type="entry name" value="Amino acid/polyamine transporter I"/>
    <property type="match status" value="1"/>
</dbReference>
<keyword evidence="3 5" id="KW-1133">Transmembrane helix</keyword>
<evidence type="ECO:0000256" key="4">
    <source>
        <dbReference type="ARBA" id="ARBA00023136"/>
    </source>
</evidence>
<feature type="transmembrane region" description="Helical" evidence="5">
    <location>
        <begin position="37"/>
        <end position="58"/>
    </location>
</feature>
<keyword evidence="2 5" id="KW-0812">Transmembrane</keyword>
<feature type="transmembrane region" description="Helical" evidence="5">
    <location>
        <begin position="70"/>
        <end position="90"/>
    </location>
</feature>
<dbReference type="GO" id="GO:0016020">
    <property type="term" value="C:membrane"/>
    <property type="evidence" value="ECO:0007669"/>
    <property type="project" value="UniProtKB-SubCell"/>
</dbReference>
<reference evidence="6" key="1">
    <citation type="submission" date="2023-06" db="EMBL/GenBank/DDBJ databases">
        <title>Genome-scale phylogeny and comparative genomics of the fungal order Sordariales.</title>
        <authorList>
            <consortium name="Lawrence Berkeley National Laboratory"/>
            <person name="Hensen N."/>
            <person name="Bonometti L."/>
            <person name="Westerberg I."/>
            <person name="Brannstrom I.O."/>
            <person name="Guillou S."/>
            <person name="Cros-Aarteil S."/>
            <person name="Calhoun S."/>
            <person name="Haridas S."/>
            <person name="Kuo A."/>
            <person name="Mondo S."/>
            <person name="Pangilinan J."/>
            <person name="Riley R."/>
            <person name="LaButti K."/>
            <person name="Andreopoulos B."/>
            <person name="Lipzen A."/>
            <person name="Chen C."/>
            <person name="Yanf M."/>
            <person name="Daum C."/>
            <person name="Ng V."/>
            <person name="Clum A."/>
            <person name="Steindorff A."/>
            <person name="Ohm R."/>
            <person name="Martin F."/>
            <person name="Silar P."/>
            <person name="Natvig D."/>
            <person name="Lalanne C."/>
            <person name="Gautier V."/>
            <person name="Ament-velasquez S.L."/>
            <person name="Kruys A."/>
            <person name="Hutchinson M.I."/>
            <person name="Powell A.J."/>
            <person name="Barry K."/>
            <person name="Miller A.N."/>
            <person name="Grigoriev I.V."/>
            <person name="Debuchy R."/>
            <person name="Gladieux P."/>
            <person name="Thoren M.H."/>
            <person name="Johannesson H."/>
        </authorList>
    </citation>
    <scope>NUCLEOTIDE SEQUENCE</scope>
    <source>
        <strain evidence="6">SMH3187-1</strain>
    </source>
</reference>
<evidence type="ECO:0000256" key="2">
    <source>
        <dbReference type="ARBA" id="ARBA00022692"/>
    </source>
</evidence>
<accession>A0AA40BRB0</accession>
<proteinExistence type="predicted"/>
<dbReference type="PANTHER" id="PTHR11785:SF382">
    <property type="entry name" value="LOW-AFFINITY METHIONINE PERMEASE"/>
    <property type="match status" value="1"/>
</dbReference>
<feature type="transmembrane region" description="Helical" evidence="5">
    <location>
        <begin position="248"/>
        <end position="266"/>
    </location>
</feature>
<feature type="transmembrane region" description="Helical" evidence="5">
    <location>
        <begin position="208"/>
        <end position="228"/>
    </location>
</feature>
<organism evidence="6 7">
    <name type="scientific">Schizothecium vesticola</name>
    <dbReference type="NCBI Taxonomy" id="314040"/>
    <lineage>
        <taxon>Eukaryota</taxon>
        <taxon>Fungi</taxon>
        <taxon>Dikarya</taxon>
        <taxon>Ascomycota</taxon>
        <taxon>Pezizomycotina</taxon>
        <taxon>Sordariomycetes</taxon>
        <taxon>Sordariomycetidae</taxon>
        <taxon>Sordariales</taxon>
        <taxon>Schizotheciaceae</taxon>
        <taxon>Schizothecium</taxon>
    </lineage>
</organism>
<feature type="transmembrane region" description="Helical" evidence="5">
    <location>
        <begin position="129"/>
        <end position="156"/>
    </location>
</feature>
<gene>
    <name evidence="6" type="ORF">B0T18DRAFT_252778</name>
</gene>
<sequence>MSQAIPRDEFVHRLDNLNQQTEVCDVSPTTSQRLGPFSVFCLIINRTIAAGIFANPVTVLESAGSPGLAVILWIVAGLTVYAIMVCWLELGMSVPFYDVRNGTAWTRQSAPRSGGDKNYLEYIFKKPRLLATCVFGITFLFISNLAGNAIQFGIYVESARHRPGIDPPIDPTAGGHKARVLGWAVGLMSTCCLINISTRRYAIGLNNAFAVLKIIFVLFIIFAGFGYSSSKGNSCQNLDLAVRGPDRGFGDIMFALVNALYPYGGFEQPFYVLAEVRQPKRNFPKAANWALLALVVMYPLANVSYFCIVPYEEGSPLPGNMALDFFRRISHPDFAPKSQTMISIILAFFIFGNVLAQTFTASRVKQEVAKEGILPWSLLFSEGSDTLLSRLFPKRGVPTSVDHLDDHREQAPMAATFLHWAVAVLLIVVVGARLDDPSDAYRFLVYLKSFTMLGVLGLLTVGGLLYLKIDSWVSSGGGRGWGRKKQWSPWLDPLPSIVATGVLAVLLVGLCVKPTLEGKGSLPYWVYPLAGWTAPLLGVLWWFGLRFVEWRGMWKLEVKRTPLLEVEMDELVQVAEIIERRRVYAGNIARRRRFGR</sequence>
<keyword evidence="4 5" id="KW-0472">Membrane</keyword>
<dbReference type="PANTHER" id="PTHR11785">
    <property type="entry name" value="AMINO ACID TRANSPORTER"/>
    <property type="match status" value="1"/>
</dbReference>
<dbReference type="Proteomes" id="UP001172155">
    <property type="component" value="Unassembled WGS sequence"/>
</dbReference>
<feature type="transmembrane region" description="Helical" evidence="5">
    <location>
        <begin position="338"/>
        <end position="356"/>
    </location>
</feature>
<feature type="transmembrane region" description="Helical" evidence="5">
    <location>
        <begin position="417"/>
        <end position="434"/>
    </location>
</feature>
<feature type="transmembrane region" description="Helical" evidence="5">
    <location>
        <begin position="446"/>
        <end position="469"/>
    </location>
</feature>
<evidence type="ECO:0000313" key="7">
    <source>
        <dbReference type="Proteomes" id="UP001172155"/>
    </source>
</evidence>
<feature type="transmembrane region" description="Helical" evidence="5">
    <location>
        <begin position="490"/>
        <end position="512"/>
    </location>
</feature>
<dbReference type="GO" id="GO:0015179">
    <property type="term" value="F:L-amino acid transmembrane transporter activity"/>
    <property type="evidence" value="ECO:0007669"/>
    <property type="project" value="TreeGrafter"/>
</dbReference>
<dbReference type="Pfam" id="PF13520">
    <property type="entry name" value="AA_permease_2"/>
    <property type="match status" value="1"/>
</dbReference>
<name>A0AA40BRB0_9PEZI</name>
<evidence type="ECO:0000313" key="6">
    <source>
        <dbReference type="EMBL" id="KAK0738795.1"/>
    </source>
</evidence>
<comment type="subcellular location">
    <subcellularLocation>
        <location evidence="1">Membrane</location>
        <topology evidence="1">Multi-pass membrane protein</topology>
    </subcellularLocation>
</comment>
<evidence type="ECO:0000256" key="3">
    <source>
        <dbReference type="ARBA" id="ARBA00022989"/>
    </source>
</evidence>
<evidence type="ECO:0000256" key="5">
    <source>
        <dbReference type="SAM" id="Phobius"/>
    </source>
</evidence>